<organism evidence="6 7">
    <name type="scientific">Corallincola platygyrae</name>
    <dbReference type="NCBI Taxonomy" id="1193278"/>
    <lineage>
        <taxon>Bacteria</taxon>
        <taxon>Pseudomonadati</taxon>
        <taxon>Pseudomonadota</taxon>
        <taxon>Gammaproteobacteria</taxon>
        <taxon>Alteromonadales</taxon>
        <taxon>Psychromonadaceae</taxon>
        <taxon>Corallincola</taxon>
    </lineage>
</organism>
<dbReference type="InterPro" id="IPR001451">
    <property type="entry name" value="Hexapep"/>
</dbReference>
<dbReference type="PANTHER" id="PTHR23416:SF23">
    <property type="entry name" value="ACETYLTRANSFERASE C18B11.09C-RELATED"/>
    <property type="match status" value="1"/>
</dbReference>
<dbReference type="SMART" id="SM01266">
    <property type="entry name" value="Mac"/>
    <property type="match status" value="1"/>
</dbReference>
<keyword evidence="3" id="KW-0677">Repeat</keyword>
<dbReference type="RefSeq" id="WP_345340078.1">
    <property type="nucleotide sequence ID" value="NZ_BAABLI010000013.1"/>
</dbReference>
<protein>
    <submittedName>
        <fullName evidence="6">Sugar O-acetyltransferase</fullName>
        <ecNumber evidence="6">2.3.1.-</ecNumber>
    </submittedName>
</protein>
<keyword evidence="7" id="KW-1185">Reference proteome</keyword>
<dbReference type="InterPro" id="IPR018357">
    <property type="entry name" value="Hexapep_transf_CS"/>
</dbReference>
<sequence>MTEYEKMMQGELFNGGDSEIAAVRDKAFGLLKQINNHGTFTKSKKLFRQLLGHLGHSSIITPTFNCEFGQQIQIGDRCFLNMNVLMLDGAEITLGDHVLVGPNVQFYTASHSMDFHSRRRWETFCKPITVGNDVWIGGNSIINQGVTIGDRAIIAANSVVNSNVPADTVVGGTPARILRTLPLESNSDTEN</sequence>
<evidence type="ECO:0000256" key="4">
    <source>
        <dbReference type="ARBA" id="ARBA00023315"/>
    </source>
</evidence>
<evidence type="ECO:0000256" key="2">
    <source>
        <dbReference type="ARBA" id="ARBA00022679"/>
    </source>
</evidence>
<dbReference type="Pfam" id="PF12464">
    <property type="entry name" value="Mac"/>
    <property type="match status" value="1"/>
</dbReference>
<name>A0ABW4XS58_9GAMM</name>
<dbReference type="Pfam" id="PF00132">
    <property type="entry name" value="Hexapep"/>
    <property type="match status" value="1"/>
</dbReference>
<dbReference type="PROSITE" id="PS00101">
    <property type="entry name" value="HEXAPEP_TRANSFERASES"/>
    <property type="match status" value="1"/>
</dbReference>
<gene>
    <name evidence="6" type="ORF">ACFSJ3_18270</name>
</gene>
<dbReference type="EC" id="2.3.1.-" evidence="6"/>
<dbReference type="Gene3D" id="2.160.10.10">
    <property type="entry name" value="Hexapeptide repeat proteins"/>
    <property type="match status" value="1"/>
</dbReference>
<keyword evidence="2 6" id="KW-0808">Transferase</keyword>
<dbReference type="PANTHER" id="PTHR23416">
    <property type="entry name" value="SIALIC ACID SYNTHASE-RELATED"/>
    <property type="match status" value="1"/>
</dbReference>
<dbReference type="SUPFAM" id="SSF51161">
    <property type="entry name" value="Trimeric LpxA-like enzymes"/>
    <property type="match status" value="1"/>
</dbReference>
<comment type="caution">
    <text evidence="6">The sequence shown here is derived from an EMBL/GenBank/DDBJ whole genome shotgun (WGS) entry which is preliminary data.</text>
</comment>
<reference evidence="7" key="1">
    <citation type="journal article" date="2019" name="Int. J. Syst. Evol. Microbiol.">
        <title>The Global Catalogue of Microorganisms (GCM) 10K type strain sequencing project: providing services to taxonomists for standard genome sequencing and annotation.</title>
        <authorList>
            <consortium name="The Broad Institute Genomics Platform"/>
            <consortium name="The Broad Institute Genome Sequencing Center for Infectious Disease"/>
            <person name="Wu L."/>
            <person name="Ma J."/>
        </authorList>
    </citation>
    <scope>NUCLEOTIDE SEQUENCE [LARGE SCALE GENOMIC DNA]</scope>
    <source>
        <strain evidence="7">CGMCC 1.10992</strain>
    </source>
</reference>
<accession>A0ABW4XS58</accession>
<dbReference type="InterPro" id="IPR051159">
    <property type="entry name" value="Hexapeptide_acetyltransf"/>
</dbReference>
<evidence type="ECO:0000313" key="7">
    <source>
        <dbReference type="Proteomes" id="UP001597380"/>
    </source>
</evidence>
<dbReference type="EMBL" id="JBHUHT010000030">
    <property type="protein sequence ID" value="MFD2097938.1"/>
    <property type="molecule type" value="Genomic_DNA"/>
</dbReference>
<evidence type="ECO:0000256" key="3">
    <source>
        <dbReference type="ARBA" id="ARBA00022737"/>
    </source>
</evidence>
<dbReference type="InterPro" id="IPR024688">
    <property type="entry name" value="Mac_dom"/>
</dbReference>
<evidence type="ECO:0000256" key="1">
    <source>
        <dbReference type="ARBA" id="ARBA00007274"/>
    </source>
</evidence>
<evidence type="ECO:0000313" key="6">
    <source>
        <dbReference type="EMBL" id="MFD2097938.1"/>
    </source>
</evidence>
<evidence type="ECO:0000259" key="5">
    <source>
        <dbReference type="SMART" id="SM01266"/>
    </source>
</evidence>
<dbReference type="CDD" id="cd03357">
    <property type="entry name" value="LbH_MAT_GAT"/>
    <property type="match status" value="1"/>
</dbReference>
<comment type="similarity">
    <text evidence="1">Belongs to the transferase hexapeptide repeat family.</text>
</comment>
<keyword evidence="4 6" id="KW-0012">Acyltransferase</keyword>
<feature type="domain" description="Maltose/galactoside acetyltransferase" evidence="5">
    <location>
        <begin position="4"/>
        <end position="56"/>
    </location>
</feature>
<proteinExistence type="inferred from homology"/>
<dbReference type="Proteomes" id="UP001597380">
    <property type="component" value="Unassembled WGS sequence"/>
</dbReference>
<dbReference type="InterPro" id="IPR011004">
    <property type="entry name" value="Trimer_LpxA-like_sf"/>
</dbReference>
<dbReference type="GO" id="GO:0016746">
    <property type="term" value="F:acyltransferase activity"/>
    <property type="evidence" value="ECO:0007669"/>
    <property type="project" value="UniProtKB-KW"/>
</dbReference>